<dbReference type="Pfam" id="PF14145">
    <property type="entry name" value="YrhK"/>
    <property type="match status" value="1"/>
</dbReference>
<name>A0ABX2LNL6_9STAP</name>
<evidence type="ECO:0000256" key="1">
    <source>
        <dbReference type="SAM" id="Phobius"/>
    </source>
</evidence>
<keyword evidence="1" id="KW-0812">Transmembrane</keyword>
<evidence type="ECO:0000313" key="4">
    <source>
        <dbReference type="Proteomes" id="UP000610527"/>
    </source>
</evidence>
<dbReference type="Proteomes" id="UP000610527">
    <property type="component" value="Unassembled WGS sequence"/>
</dbReference>
<reference evidence="3 4" key="1">
    <citation type="submission" date="2020-06" db="EMBL/GenBank/DDBJ databases">
        <title>Staphylococcus borealis sp. nov. -A novel member of the Staphylococcaceae family isolated from skin and blood in humans.</title>
        <authorList>
            <person name="Pain M."/>
            <person name="Wolden R."/>
            <person name="Jaen-Luchoro D."/>
            <person name="Salva-Serra F."/>
            <person name="Iglesias B.P."/>
            <person name="Karlsson R."/>
            <person name="Klingenberg C."/>
            <person name="Cavanagh J.P."/>
        </authorList>
    </citation>
    <scope>NUCLEOTIDE SEQUENCE [LARGE SCALE GENOMIC DNA]</scope>
    <source>
        <strain evidence="3 4">58-22</strain>
    </source>
</reference>
<evidence type="ECO:0000313" key="3">
    <source>
        <dbReference type="EMBL" id="NUI81502.1"/>
    </source>
</evidence>
<keyword evidence="1" id="KW-0472">Membrane</keyword>
<gene>
    <name evidence="3" type="ORF">HUN84_01835</name>
</gene>
<organism evidence="3 4">
    <name type="scientific">Staphylococcus borealis</name>
    <dbReference type="NCBI Taxonomy" id="2742203"/>
    <lineage>
        <taxon>Bacteria</taxon>
        <taxon>Bacillati</taxon>
        <taxon>Bacillota</taxon>
        <taxon>Bacilli</taxon>
        <taxon>Bacillales</taxon>
        <taxon>Staphylococcaceae</taxon>
        <taxon>Staphylococcus</taxon>
    </lineage>
</organism>
<keyword evidence="4" id="KW-1185">Reference proteome</keyword>
<dbReference type="InterPro" id="IPR025424">
    <property type="entry name" value="YrhK_domain"/>
</dbReference>
<feature type="domain" description="YrhK" evidence="2">
    <location>
        <begin position="31"/>
        <end position="84"/>
    </location>
</feature>
<keyword evidence="1" id="KW-1133">Transmembrane helix</keyword>
<comment type="caution">
    <text evidence="3">The sequence shown here is derived from an EMBL/GenBank/DDBJ whole genome shotgun (WGS) entry which is preliminary data.</text>
</comment>
<dbReference type="RefSeq" id="WP_053028847.1">
    <property type="nucleotide sequence ID" value="NZ_CUEE01000001.1"/>
</dbReference>
<dbReference type="InterPro" id="IPR023298">
    <property type="entry name" value="ATPase_P-typ_TM_dom_sf"/>
</dbReference>
<feature type="transmembrane region" description="Helical" evidence="1">
    <location>
        <begin position="60"/>
        <end position="82"/>
    </location>
</feature>
<feature type="transmembrane region" description="Helical" evidence="1">
    <location>
        <begin position="33"/>
        <end position="54"/>
    </location>
</feature>
<accession>A0ABX2LNL6</accession>
<sequence length="106" mass="12379">MAGLNKDDVDLHFNTNRFNEDDHAKQISFFYKALYQINDIVLGIIFLIGSFLFFSDQTMIAGTILFVIGSLQMTARPVISFVHDMKLSRYYKRKYSQHVTEETHNH</sequence>
<protein>
    <submittedName>
        <fullName evidence="3">YrhK family protein</fullName>
    </submittedName>
</protein>
<evidence type="ECO:0000259" key="2">
    <source>
        <dbReference type="Pfam" id="PF14145"/>
    </source>
</evidence>
<dbReference type="EMBL" id="JABVEG010000001">
    <property type="protein sequence ID" value="NUI81502.1"/>
    <property type="molecule type" value="Genomic_DNA"/>
</dbReference>
<proteinExistence type="predicted"/>
<dbReference type="SUPFAM" id="SSF81665">
    <property type="entry name" value="Calcium ATPase, transmembrane domain M"/>
    <property type="match status" value="1"/>
</dbReference>
<dbReference type="GeneID" id="74185335"/>